<protein>
    <submittedName>
        <fullName evidence="2">Uncharacterized protein</fullName>
    </submittedName>
</protein>
<sequence length="57" mass="5683">MNSSPSVWGSKPSSLMAFGSPALARASNLDLLARSSSPRGPPNAADARNTPSASVAA</sequence>
<dbReference type="EMBL" id="KR029600">
    <property type="protein sequence ID" value="AKH47938.1"/>
    <property type="molecule type" value="Genomic_DNA"/>
</dbReference>
<reference evidence="2" key="2">
    <citation type="submission" date="2015-03" db="EMBL/GenBank/DDBJ databases">
        <authorList>
            <person name="Chow C.-E.T."/>
            <person name="Winget D.M."/>
            <person name="White R.A.III."/>
            <person name="Hallam S.J."/>
            <person name="Suttle C.A."/>
        </authorList>
    </citation>
    <scope>NUCLEOTIDE SEQUENCE</scope>
    <source>
        <strain evidence="2">Oxic1_5</strain>
    </source>
</reference>
<accession>A0A0F7L8Q0</accession>
<evidence type="ECO:0000256" key="1">
    <source>
        <dbReference type="SAM" id="MobiDB-lite"/>
    </source>
</evidence>
<organism evidence="2">
    <name type="scientific">uncultured marine virus</name>
    <dbReference type="NCBI Taxonomy" id="186617"/>
    <lineage>
        <taxon>Viruses</taxon>
        <taxon>environmental samples</taxon>
    </lineage>
</organism>
<reference evidence="2" key="1">
    <citation type="journal article" date="2015" name="Front. Microbiol.">
        <title>Combining genomic sequencing methods to explore viral diversity and reveal potential virus-host interactions.</title>
        <authorList>
            <person name="Chow C.E."/>
            <person name="Winget D.M."/>
            <person name="White R.A.III."/>
            <person name="Hallam S.J."/>
            <person name="Suttle C.A."/>
        </authorList>
    </citation>
    <scope>NUCLEOTIDE SEQUENCE</scope>
    <source>
        <strain evidence="2">Oxic1_5</strain>
    </source>
</reference>
<name>A0A0F7L8Q0_9VIRU</name>
<proteinExistence type="predicted"/>
<evidence type="ECO:0000313" key="2">
    <source>
        <dbReference type="EMBL" id="AKH47938.1"/>
    </source>
</evidence>
<feature type="region of interest" description="Disordered" evidence="1">
    <location>
        <begin position="32"/>
        <end position="57"/>
    </location>
</feature>